<dbReference type="Proteomes" id="UP000215914">
    <property type="component" value="Unassembled WGS sequence"/>
</dbReference>
<sequence>MLQQVNALRDENEGLLSDLKTSWTIAAELRCRVVDAEKKLLERERAWEQERGAWLAEKELLLADVKHYKEVASVFAIDVEILYADLGIAQDDSQKLAAERHCLLSQGDVGYQAGLKDGYSYSSQGLKRKETPHYNSRAKKHLAKLDEEFGGKTPALNAKITDNPLMSLDELKSLLESAGPSSFKPPVWRGFSIVVSKQ</sequence>
<dbReference type="Gramene" id="mRNA:HanXRQr2_Chr11g0510141">
    <property type="protein sequence ID" value="mRNA:HanXRQr2_Chr11g0510141"/>
    <property type="gene ID" value="HanXRQr2_Chr11g0510141"/>
</dbReference>
<proteinExistence type="predicted"/>
<comment type="caution">
    <text evidence="1">The sequence shown here is derived from an EMBL/GenBank/DDBJ whole genome shotgun (WGS) entry which is preliminary data.</text>
</comment>
<dbReference type="EMBL" id="MNCJ02000326">
    <property type="protein sequence ID" value="KAF5783626.1"/>
    <property type="molecule type" value="Genomic_DNA"/>
</dbReference>
<accession>A0A9K3HSC0</accession>
<keyword evidence="2" id="KW-1185">Reference proteome</keyword>
<protein>
    <submittedName>
        <fullName evidence="1">Uncharacterized protein</fullName>
    </submittedName>
</protein>
<reference evidence="1" key="1">
    <citation type="journal article" date="2017" name="Nature">
        <title>The sunflower genome provides insights into oil metabolism, flowering and Asterid evolution.</title>
        <authorList>
            <person name="Badouin H."/>
            <person name="Gouzy J."/>
            <person name="Grassa C.J."/>
            <person name="Murat F."/>
            <person name="Staton S.E."/>
            <person name="Cottret L."/>
            <person name="Lelandais-Briere C."/>
            <person name="Owens G.L."/>
            <person name="Carrere S."/>
            <person name="Mayjonade B."/>
            <person name="Legrand L."/>
            <person name="Gill N."/>
            <person name="Kane N.C."/>
            <person name="Bowers J.E."/>
            <person name="Hubner S."/>
            <person name="Bellec A."/>
            <person name="Berard A."/>
            <person name="Berges H."/>
            <person name="Blanchet N."/>
            <person name="Boniface M.C."/>
            <person name="Brunel D."/>
            <person name="Catrice O."/>
            <person name="Chaidir N."/>
            <person name="Claudel C."/>
            <person name="Donnadieu C."/>
            <person name="Faraut T."/>
            <person name="Fievet G."/>
            <person name="Helmstetter N."/>
            <person name="King M."/>
            <person name="Knapp S.J."/>
            <person name="Lai Z."/>
            <person name="Le Paslier M.C."/>
            <person name="Lippi Y."/>
            <person name="Lorenzon L."/>
            <person name="Mandel J.R."/>
            <person name="Marage G."/>
            <person name="Marchand G."/>
            <person name="Marquand E."/>
            <person name="Bret-Mestries E."/>
            <person name="Morien E."/>
            <person name="Nambeesan S."/>
            <person name="Nguyen T."/>
            <person name="Pegot-Espagnet P."/>
            <person name="Pouilly N."/>
            <person name="Raftis F."/>
            <person name="Sallet E."/>
            <person name="Schiex T."/>
            <person name="Thomas J."/>
            <person name="Vandecasteele C."/>
            <person name="Vares D."/>
            <person name="Vear F."/>
            <person name="Vautrin S."/>
            <person name="Crespi M."/>
            <person name="Mangin B."/>
            <person name="Burke J.M."/>
            <person name="Salse J."/>
            <person name="Munos S."/>
            <person name="Vincourt P."/>
            <person name="Rieseberg L.H."/>
            <person name="Langlade N.B."/>
        </authorList>
    </citation>
    <scope>NUCLEOTIDE SEQUENCE</scope>
    <source>
        <tissue evidence="1">Leaves</tissue>
    </source>
</reference>
<reference evidence="1" key="2">
    <citation type="submission" date="2020-06" db="EMBL/GenBank/DDBJ databases">
        <title>Helianthus annuus Genome sequencing and assembly Release 2.</title>
        <authorList>
            <person name="Gouzy J."/>
            <person name="Langlade N."/>
            <person name="Munos S."/>
        </authorList>
    </citation>
    <scope>NUCLEOTIDE SEQUENCE</scope>
    <source>
        <tissue evidence="1">Leaves</tissue>
    </source>
</reference>
<evidence type="ECO:0000313" key="1">
    <source>
        <dbReference type="EMBL" id="KAF5783626.1"/>
    </source>
</evidence>
<name>A0A9K3HSC0_HELAN</name>
<gene>
    <name evidence="1" type="ORF">HanXRQr2_Chr11g0510141</name>
</gene>
<organism evidence="1 2">
    <name type="scientific">Helianthus annuus</name>
    <name type="common">Common sunflower</name>
    <dbReference type="NCBI Taxonomy" id="4232"/>
    <lineage>
        <taxon>Eukaryota</taxon>
        <taxon>Viridiplantae</taxon>
        <taxon>Streptophyta</taxon>
        <taxon>Embryophyta</taxon>
        <taxon>Tracheophyta</taxon>
        <taxon>Spermatophyta</taxon>
        <taxon>Magnoliopsida</taxon>
        <taxon>eudicotyledons</taxon>
        <taxon>Gunneridae</taxon>
        <taxon>Pentapetalae</taxon>
        <taxon>asterids</taxon>
        <taxon>campanulids</taxon>
        <taxon>Asterales</taxon>
        <taxon>Asteraceae</taxon>
        <taxon>Asteroideae</taxon>
        <taxon>Heliantheae alliance</taxon>
        <taxon>Heliantheae</taxon>
        <taxon>Helianthus</taxon>
    </lineage>
</organism>
<dbReference type="AlphaFoldDB" id="A0A9K3HSC0"/>
<evidence type="ECO:0000313" key="2">
    <source>
        <dbReference type="Proteomes" id="UP000215914"/>
    </source>
</evidence>